<protein>
    <submittedName>
        <fullName evidence="1">Uncharacterized protein</fullName>
    </submittedName>
</protein>
<dbReference type="Proteomes" id="UP001597083">
    <property type="component" value="Unassembled WGS sequence"/>
</dbReference>
<evidence type="ECO:0000313" key="2">
    <source>
        <dbReference type="Proteomes" id="UP001597083"/>
    </source>
</evidence>
<organism evidence="1 2">
    <name type="scientific">Actinomadura adrarensis</name>
    <dbReference type="NCBI Taxonomy" id="1819600"/>
    <lineage>
        <taxon>Bacteria</taxon>
        <taxon>Bacillati</taxon>
        <taxon>Actinomycetota</taxon>
        <taxon>Actinomycetes</taxon>
        <taxon>Streptosporangiales</taxon>
        <taxon>Thermomonosporaceae</taxon>
        <taxon>Actinomadura</taxon>
    </lineage>
</organism>
<sequence length="61" mass="7014">MALTIGELVAFIRADNRGFRRGTEQARRDMEGLWRDSRNRLRDMRGRFVAEGRLAGEGFGD</sequence>
<dbReference type="EMBL" id="JBHTIR010000634">
    <property type="protein sequence ID" value="MFD0851617.1"/>
    <property type="molecule type" value="Genomic_DNA"/>
</dbReference>
<proteinExistence type="predicted"/>
<feature type="non-terminal residue" evidence="1">
    <location>
        <position position="61"/>
    </location>
</feature>
<name>A0ABW3CCQ5_9ACTN</name>
<comment type="caution">
    <text evidence="1">The sequence shown here is derived from an EMBL/GenBank/DDBJ whole genome shotgun (WGS) entry which is preliminary data.</text>
</comment>
<keyword evidence="2" id="KW-1185">Reference proteome</keyword>
<reference evidence="2" key="1">
    <citation type="journal article" date="2019" name="Int. J. Syst. Evol. Microbiol.">
        <title>The Global Catalogue of Microorganisms (GCM) 10K type strain sequencing project: providing services to taxonomists for standard genome sequencing and annotation.</title>
        <authorList>
            <consortium name="The Broad Institute Genomics Platform"/>
            <consortium name="The Broad Institute Genome Sequencing Center for Infectious Disease"/>
            <person name="Wu L."/>
            <person name="Ma J."/>
        </authorList>
    </citation>
    <scope>NUCLEOTIDE SEQUENCE [LARGE SCALE GENOMIC DNA]</scope>
    <source>
        <strain evidence="2">JCM 31696</strain>
    </source>
</reference>
<gene>
    <name evidence="1" type="ORF">ACFQ07_05275</name>
</gene>
<accession>A0ABW3CCQ5</accession>
<evidence type="ECO:0000313" key="1">
    <source>
        <dbReference type="EMBL" id="MFD0851617.1"/>
    </source>
</evidence>